<keyword evidence="3" id="KW-1185">Reference proteome</keyword>
<feature type="non-terminal residue" evidence="2">
    <location>
        <position position="1"/>
    </location>
</feature>
<feature type="non-terminal residue" evidence="2">
    <location>
        <position position="96"/>
    </location>
</feature>
<sequence>ERFISSPSRSSGTFSSWAAGPSDPSCPTAAILHFAVCHHLAFPILQWAVPRAAPAVACAARPPNSAADYGSDAEAFSWASCRMCTERWRQKCGRPS</sequence>
<accession>A0AAV5VDR3</accession>
<feature type="region of interest" description="Disordered" evidence="1">
    <location>
        <begin position="1"/>
        <end position="23"/>
    </location>
</feature>
<feature type="compositionally biased region" description="Low complexity" evidence="1">
    <location>
        <begin position="1"/>
        <end position="16"/>
    </location>
</feature>
<comment type="caution">
    <text evidence="2">The sequence shown here is derived from an EMBL/GenBank/DDBJ whole genome shotgun (WGS) entry which is preliminary data.</text>
</comment>
<name>A0AAV5VDR3_9BILA</name>
<evidence type="ECO:0000256" key="1">
    <source>
        <dbReference type="SAM" id="MobiDB-lite"/>
    </source>
</evidence>
<reference evidence="2" key="1">
    <citation type="submission" date="2023-10" db="EMBL/GenBank/DDBJ databases">
        <title>Genome assembly of Pristionchus species.</title>
        <authorList>
            <person name="Yoshida K."/>
            <person name="Sommer R.J."/>
        </authorList>
    </citation>
    <scope>NUCLEOTIDE SEQUENCE</scope>
    <source>
        <strain evidence="2">RS5133</strain>
    </source>
</reference>
<dbReference type="Proteomes" id="UP001432322">
    <property type="component" value="Unassembled WGS sequence"/>
</dbReference>
<proteinExistence type="predicted"/>
<dbReference type="AlphaFoldDB" id="A0AAV5VDR3"/>
<organism evidence="2 3">
    <name type="scientific">Pristionchus fissidentatus</name>
    <dbReference type="NCBI Taxonomy" id="1538716"/>
    <lineage>
        <taxon>Eukaryota</taxon>
        <taxon>Metazoa</taxon>
        <taxon>Ecdysozoa</taxon>
        <taxon>Nematoda</taxon>
        <taxon>Chromadorea</taxon>
        <taxon>Rhabditida</taxon>
        <taxon>Rhabditina</taxon>
        <taxon>Diplogasteromorpha</taxon>
        <taxon>Diplogasteroidea</taxon>
        <taxon>Neodiplogasteridae</taxon>
        <taxon>Pristionchus</taxon>
    </lineage>
</organism>
<dbReference type="EMBL" id="BTSY01000003">
    <property type="protein sequence ID" value="GMT17827.1"/>
    <property type="molecule type" value="Genomic_DNA"/>
</dbReference>
<evidence type="ECO:0000313" key="2">
    <source>
        <dbReference type="EMBL" id="GMT17827.1"/>
    </source>
</evidence>
<protein>
    <submittedName>
        <fullName evidence="2">Uncharacterized protein</fullName>
    </submittedName>
</protein>
<evidence type="ECO:0000313" key="3">
    <source>
        <dbReference type="Proteomes" id="UP001432322"/>
    </source>
</evidence>
<gene>
    <name evidence="2" type="ORF">PFISCL1PPCAC_9124</name>
</gene>